<dbReference type="GO" id="GO:0005978">
    <property type="term" value="P:glycogen biosynthetic process"/>
    <property type="evidence" value="ECO:0007669"/>
    <property type="project" value="UniProtKB-KW"/>
</dbReference>
<sequence length="756" mass="83907">MNRPDLHSAFTKINLWRQTQFRKIVYVDADIVAYRAPDELFDLPHAFSAAPDIGWPDLFNTGVMVLTPSMGEYYALMAMAERGISFDGADQGLLNMHFKNSFNRLSFTYNVTPSAHYQYVPAFQHFQSSINMVHFIGAEKPWVQGRHESTGRSPFDEMVGRWWAVYDRHYRRDVSEAAPAQPERRVPEIVQYFVKGEYQPAVRYGVPVGEPPRNESGASHGQHCQPPSAPSQVDVHYTQQQHDAHQLRPRPEQHPPHDHHHRESHHEPPPPASSVAPSDHSGPPPSIPSVSSRSEEWTHTEAREDQASNHEQWDRRPATPPAHKPERQPDIPSWDAQRQPPPPDSKPEAMNFPQMHYAMSSDPAPFVAPERYPSPPKDMWYEVPKERPAPFHAKPKAVFPWESHQPRPTRVFPQPERYEEPEIAPAPASHHEHTSADSRARAGTATSSSSTGEEASEPSTPRAPASRDSLSATSDIWSSFPRTNAWDDVPEINRYVDAIEKHRRTRSRGSAVNPGGGPFAELGVGWERRGSKVTQFPSADDRPSLPVTPAPIRRSRHRASGGPGSGGYGEGDEQLPGAEGVPTQSDWVCVHGIWWGPADCLCDLTNILRCHKDPVAQLQKLAQQQSQVLRERLGGVLGEETIGKEGREIPSRPLPYGSEGAKSPTYVAHSPTVISPTPVKPDTGTSTVNKILAATPQSISRQETGPAATTQTRDFAGSMSAPSYQGPGASFEKGEDYPTFETPALPTEEDRDVLDT</sequence>
<comment type="catalytic activity">
    <reaction evidence="11">
        <text>[1,4-alpha-D-glucosyl](n)-L-tyrosyl-[glycogenin] + UDP-alpha-D-glucose = [1,4-alpha-D-glucosyl](n+1)-L-tyrosyl-[glycogenin] + UDP + H(+)</text>
        <dbReference type="Rhea" id="RHEA:56560"/>
        <dbReference type="Rhea" id="RHEA-COMP:14606"/>
        <dbReference type="Rhea" id="RHEA-COMP:14607"/>
        <dbReference type="ChEBI" id="CHEBI:15378"/>
        <dbReference type="ChEBI" id="CHEBI:58223"/>
        <dbReference type="ChEBI" id="CHEBI:58885"/>
        <dbReference type="ChEBI" id="CHEBI:140574"/>
        <dbReference type="EC" id="2.4.1.186"/>
    </reaction>
</comment>
<evidence type="ECO:0000256" key="7">
    <source>
        <dbReference type="ARBA" id="ARBA00023180"/>
    </source>
</evidence>
<dbReference type="Pfam" id="PF01501">
    <property type="entry name" value="Glyco_transf_8"/>
    <property type="match status" value="1"/>
</dbReference>
<feature type="compositionally biased region" description="Basic and acidic residues" evidence="14">
    <location>
        <begin position="293"/>
        <end position="329"/>
    </location>
</feature>
<reference evidence="15" key="2">
    <citation type="submission" date="2023-05" db="EMBL/GenBank/DDBJ databases">
        <authorList>
            <consortium name="Lawrence Berkeley National Laboratory"/>
            <person name="Steindorff A."/>
            <person name="Hensen N."/>
            <person name="Bonometti L."/>
            <person name="Westerberg I."/>
            <person name="Brannstrom I.O."/>
            <person name="Guillou S."/>
            <person name="Cros-Aarteil S."/>
            <person name="Calhoun S."/>
            <person name="Haridas S."/>
            <person name="Kuo A."/>
            <person name="Mondo S."/>
            <person name="Pangilinan J."/>
            <person name="Riley R."/>
            <person name="Labutti K."/>
            <person name="Andreopoulos B."/>
            <person name="Lipzen A."/>
            <person name="Chen C."/>
            <person name="Yanf M."/>
            <person name="Daum C."/>
            <person name="Ng V."/>
            <person name="Clum A."/>
            <person name="Ohm R."/>
            <person name="Martin F."/>
            <person name="Silar P."/>
            <person name="Natvig D."/>
            <person name="Lalanne C."/>
            <person name="Gautier V."/>
            <person name="Ament-Velasquez S.L."/>
            <person name="Kruys A."/>
            <person name="Hutchinson M.I."/>
            <person name="Powell A.J."/>
            <person name="Barry K."/>
            <person name="Miller A.N."/>
            <person name="Grigoriev I.V."/>
            <person name="Debuchy R."/>
            <person name="Gladieux P."/>
            <person name="Thoren M.H."/>
            <person name="Johannesson H."/>
        </authorList>
    </citation>
    <scope>NUCLEOTIDE SEQUENCE</scope>
    <source>
        <strain evidence="15">CBS 123565</strain>
    </source>
</reference>
<dbReference type="SUPFAM" id="SSF53448">
    <property type="entry name" value="Nucleotide-diphospho-sugar transferases"/>
    <property type="match status" value="1"/>
</dbReference>
<dbReference type="Gene3D" id="3.90.550.10">
    <property type="entry name" value="Spore Coat Polysaccharide Biosynthesis Protein SpsA, Chain A"/>
    <property type="match status" value="1"/>
</dbReference>
<dbReference type="EC" id="2.4.1.186" evidence="10"/>
<keyword evidence="7" id="KW-0325">Glycoprotein</keyword>
<dbReference type="CDD" id="cd02537">
    <property type="entry name" value="GT8_Glycogenin"/>
    <property type="match status" value="1"/>
</dbReference>
<dbReference type="InterPro" id="IPR002495">
    <property type="entry name" value="Glyco_trans_8"/>
</dbReference>
<feature type="compositionally biased region" description="Polar residues" evidence="14">
    <location>
        <begin position="697"/>
        <end position="713"/>
    </location>
</feature>
<feature type="compositionally biased region" description="Basic and acidic residues" evidence="14">
    <location>
        <begin position="429"/>
        <end position="440"/>
    </location>
</feature>
<feature type="region of interest" description="Disordered" evidence="14">
    <location>
        <begin position="396"/>
        <end position="470"/>
    </location>
</feature>
<feature type="region of interest" description="Disordered" evidence="14">
    <location>
        <begin position="697"/>
        <end position="756"/>
    </location>
</feature>
<dbReference type="GO" id="GO:0008466">
    <property type="term" value="F:glycogenin glucosyltransferase activity"/>
    <property type="evidence" value="ECO:0007669"/>
    <property type="project" value="UniProtKB-EC"/>
</dbReference>
<evidence type="ECO:0000256" key="10">
    <source>
        <dbReference type="ARBA" id="ARBA00038934"/>
    </source>
</evidence>
<evidence type="ECO:0000256" key="14">
    <source>
        <dbReference type="SAM" id="MobiDB-lite"/>
    </source>
</evidence>
<keyword evidence="5" id="KW-0479">Metal-binding</keyword>
<keyword evidence="3" id="KW-0963">Cytoplasm</keyword>
<dbReference type="InterPro" id="IPR029044">
    <property type="entry name" value="Nucleotide-diphossugar_trans"/>
</dbReference>
<evidence type="ECO:0000313" key="16">
    <source>
        <dbReference type="Proteomes" id="UP001304895"/>
    </source>
</evidence>
<comment type="similarity">
    <text evidence="9">Belongs to the glycosyltransferase 8 family. Glycogenin subfamily.</text>
</comment>
<proteinExistence type="inferred from homology"/>
<keyword evidence="4" id="KW-0808">Transferase</keyword>
<evidence type="ECO:0000256" key="2">
    <source>
        <dbReference type="ARBA" id="ARBA00004496"/>
    </source>
</evidence>
<name>A0AAN6URS5_9PEZI</name>
<evidence type="ECO:0000256" key="12">
    <source>
        <dbReference type="ARBA" id="ARBA00052293"/>
    </source>
</evidence>
<comment type="caution">
    <text evidence="15">The sequence shown here is derived from an EMBL/GenBank/DDBJ whole genome shotgun (WGS) entry which is preliminary data.</text>
</comment>
<evidence type="ECO:0000313" key="15">
    <source>
        <dbReference type="EMBL" id="KAK4137636.1"/>
    </source>
</evidence>
<dbReference type="GO" id="GO:0046872">
    <property type="term" value="F:metal ion binding"/>
    <property type="evidence" value="ECO:0007669"/>
    <property type="project" value="UniProtKB-KW"/>
</dbReference>
<feature type="compositionally biased region" description="Acidic residues" evidence="14">
    <location>
        <begin position="747"/>
        <end position="756"/>
    </location>
</feature>
<dbReference type="FunFam" id="3.90.550.10:FF:000092">
    <property type="entry name" value="Glycogenin 2"/>
    <property type="match status" value="1"/>
</dbReference>
<feature type="region of interest" description="Disordered" evidence="14">
    <location>
        <begin position="661"/>
        <end position="684"/>
    </location>
</feature>
<gene>
    <name evidence="15" type="ORF">BT67DRAFT_370928</name>
</gene>
<evidence type="ECO:0000256" key="9">
    <source>
        <dbReference type="ARBA" id="ARBA00038162"/>
    </source>
</evidence>
<evidence type="ECO:0000256" key="6">
    <source>
        <dbReference type="ARBA" id="ARBA00023056"/>
    </source>
</evidence>
<organism evidence="15 16">
    <name type="scientific">Trichocladium antarcticum</name>
    <dbReference type="NCBI Taxonomy" id="1450529"/>
    <lineage>
        <taxon>Eukaryota</taxon>
        <taxon>Fungi</taxon>
        <taxon>Dikarya</taxon>
        <taxon>Ascomycota</taxon>
        <taxon>Pezizomycotina</taxon>
        <taxon>Sordariomycetes</taxon>
        <taxon>Sordariomycetidae</taxon>
        <taxon>Sordariales</taxon>
        <taxon>Chaetomiaceae</taxon>
        <taxon>Trichocladium</taxon>
    </lineage>
</organism>
<evidence type="ECO:0000256" key="5">
    <source>
        <dbReference type="ARBA" id="ARBA00022723"/>
    </source>
</evidence>
<feature type="region of interest" description="Disordered" evidence="14">
    <location>
        <begin position="204"/>
        <end position="371"/>
    </location>
</feature>
<evidence type="ECO:0000256" key="3">
    <source>
        <dbReference type="ARBA" id="ARBA00022490"/>
    </source>
</evidence>
<dbReference type="EMBL" id="MU853402">
    <property type="protein sequence ID" value="KAK4137636.1"/>
    <property type="molecule type" value="Genomic_DNA"/>
</dbReference>
<evidence type="ECO:0000256" key="8">
    <source>
        <dbReference type="ARBA" id="ARBA00023211"/>
    </source>
</evidence>
<comment type="cofactor">
    <cofactor evidence="1">
        <name>Mn(2+)</name>
        <dbReference type="ChEBI" id="CHEBI:29035"/>
    </cofactor>
</comment>
<reference evidence="15" key="1">
    <citation type="journal article" date="2023" name="Mol. Phylogenet. Evol.">
        <title>Genome-scale phylogeny and comparative genomics of the fungal order Sordariales.</title>
        <authorList>
            <person name="Hensen N."/>
            <person name="Bonometti L."/>
            <person name="Westerberg I."/>
            <person name="Brannstrom I.O."/>
            <person name="Guillou S."/>
            <person name="Cros-Aarteil S."/>
            <person name="Calhoun S."/>
            <person name="Haridas S."/>
            <person name="Kuo A."/>
            <person name="Mondo S."/>
            <person name="Pangilinan J."/>
            <person name="Riley R."/>
            <person name="LaButti K."/>
            <person name="Andreopoulos B."/>
            <person name="Lipzen A."/>
            <person name="Chen C."/>
            <person name="Yan M."/>
            <person name="Daum C."/>
            <person name="Ng V."/>
            <person name="Clum A."/>
            <person name="Steindorff A."/>
            <person name="Ohm R.A."/>
            <person name="Martin F."/>
            <person name="Silar P."/>
            <person name="Natvig D.O."/>
            <person name="Lalanne C."/>
            <person name="Gautier V."/>
            <person name="Ament-Velasquez S.L."/>
            <person name="Kruys A."/>
            <person name="Hutchinson M.I."/>
            <person name="Powell A.J."/>
            <person name="Barry K."/>
            <person name="Miller A.N."/>
            <person name="Grigoriev I.V."/>
            <person name="Debuchy R."/>
            <person name="Gladieux P."/>
            <person name="Hiltunen Thoren M."/>
            <person name="Johannesson H."/>
        </authorList>
    </citation>
    <scope>NUCLEOTIDE SEQUENCE</scope>
    <source>
        <strain evidence="15">CBS 123565</strain>
    </source>
</reference>
<dbReference type="AlphaFoldDB" id="A0AAN6URS5"/>
<keyword evidence="8" id="KW-0464">Manganese</keyword>
<evidence type="ECO:0000256" key="4">
    <source>
        <dbReference type="ARBA" id="ARBA00022679"/>
    </source>
</evidence>
<dbReference type="PANTHER" id="PTHR11183">
    <property type="entry name" value="GLYCOGENIN SUBFAMILY MEMBER"/>
    <property type="match status" value="1"/>
</dbReference>
<feature type="compositionally biased region" description="Low complexity" evidence="14">
    <location>
        <begin position="441"/>
        <end position="460"/>
    </location>
</feature>
<accession>A0AAN6URS5</accession>
<keyword evidence="6" id="KW-0320">Glycogen biosynthesis</keyword>
<comment type="subcellular location">
    <subcellularLocation>
        <location evidence="2">Cytoplasm</location>
    </subcellularLocation>
</comment>
<dbReference type="InterPro" id="IPR050587">
    <property type="entry name" value="GNT1/Glycosyltrans_8"/>
</dbReference>
<keyword evidence="16" id="KW-1185">Reference proteome</keyword>
<feature type="region of interest" description="Disordered" evidence="14">
    <location>
        <begin position="502"/>
        <end position="579"/>
    </location>
</feature>
<evidence type="ECO:0000256" key="1">
    <source>
        <dbReference type="ARBA" id="ARBA00001936"/>
    </source>
</evidence>
<protein>
    <recommendedName>
        <fullName evidence="10">glycogenin glucosyltransferase</fullName>
        <ecNumber evidence="10">2.4.1.186</ecNumber>
    </recommendedName>
</protein>
<dbReference type="Proteomes" id="UP001304895">
    <property type="component" value="Unassembled WGS sequence"/>
</dbReference>
<evidence type="ECO:0000256" key="13">
    <source>
        <dbReference type="ARBA" id="ARBA00057883"/>
    </source>
</evidence>
<feature type="compositionally biased region" description="Basic and acidic residues" evidence="14">
    <location>
        <begin position="242"/>
        <end position="256"/>
    </location>
</feature>
<dbReference type="GO" id="GO:0005737">
    <property type="term" value="C:cytoplasm"/>
    <property type="evidence" value="ECO:0007669"/>
    <property type="project" value="UniProtKB-SubCell"/>
</dbReference>
<comment type="catalytic activity">
    <reaction evidence="12">
        <text>L-tyrosyl-[glycogenin] + UDP-alpha-D-glucose = alpha-D-glucosyl-L-tyrosyl-[glycogenin] + UDP + H(+)</text>
        <dbReference type="Rhea" id="RHEA:23360"/>
        <dbReference type="Rhea" id="RHEA-COMP:14604"/>
        <dbReference type="Rhea" id="RHEA-COMP:14605"/>
        <dbReference type="ChEBI" id="CHEBI:15378"/>
        <dbReference type="ChEBI" id="CHEBI:46858"/>
        <dbReference type="ChEBI" id="CHEBI:58223"/>
        <dbReference type="ChEBI" id="CHEBI:58885"/>
        <dbReference type="ChEBI" id="CHEBI:140573"/>
        <dbReference type="EC" id="2.4.1.186"/>
    </reaction>
</comment>
<comment type="function">
    <text evidence="13">Self-glucosylating initiator of glycogen synthesis. It catalyzes the formation of a short alpha (1,4)-glucosyl chain covalently attached via a glucose 1-O-tyrosyl linkage to internal tyrosine residues and these chains act as primers for the elongation reaction catalyzed by glycogen synthase.</text>
</comment>
<evidence type="ECO:0000256" key="11">
    <source>
        <dbReference type="ARBA" id="ARBA00050886"/>
    </source>
</evidence>